<dbReference type="Proteomes" id="UP000483820">
    <property type="component" value="Chromosome X"/>
</dbReference>
<dbReference type="GeneID" id="9818418"/>
<evidence type="ECO:0000256" key="1">
    <source>
        <dbReference type="ARBA" id="ARBA00022527"/>
    </source>
</evidence>
<keyword evidence="3" id="KW-0808">Transferase</keyword>
<reference evidence="12 13" key="1">
    <citation type="submission" date="2019-12" db="EMBL/GenBank/DDBJ databases">
        <title>Chromosome-level assembly of the Caenorhabditis remanei genome.</title>
        <authorList>
            <person name="Teterina A.A."/>
            <person name="Willis J.H."/>
            <person name="Phillips P.C."/>
        </authorList>
    </citation>
    <scope>NUCLEOTIDE SEQUENCE [LARGE SCALE GENOMIC DNA]</scope>
    <source>
        <strain evidence="12 13">PX506</strain>
        <tissue evidence="12">Whole organism</tissue>
    </source>
</reference>
<dbReference type="PROSITE" id="PS50011">
    <property type="entry name" value="PROTEIN_KINASE_DOM"/>
    <property type="match status" value="1"/>
</dbReference>
<dbReference type="Gene3D" id="1.10.510.10">
    <property type="entry name" value="Transferase(Phosphotransferase) domain 1"/>
    <property type="match status" value="1"/>
</dbReference>
<keyword evidence="6 7" id="KW-0067">ATP-binding</keyword>
<dbReference type="Pfam" id="PF00433">
    <property type="entry name" value="Pkinase_C"/>
    <property type="match status" value="1"/>
</dbReference>
<keyword evidence="5" id="KW-0418">Kinase</keyword>
<dbReference type="SUPFAM" id="SSF56112">
    <property type="entry name" value="Protein kinase-like (PK-like)"/>
    <property type="match status" value="1"/>
</dbReference>
<dbReference type="Gene3D" id="3.30.200.20">
    <property type="entry name" value="Phosphorylase Kinase, domain 1"/>
    <property type="match status" value="1"/>
</dbReference>
<keyword evidence="1 8" id="KW-0723">Serine/threonine-protein kinase</keyword>
<dbReference type="PROSITE" id="PS00107">
    <property type="entry name" value="PROTEIN_KINASE_ATP"/>
    <property type="match status" value="1"/>
</dbReference>
<evidence type="ECO:0000256" key="8">
    <source>
        <dbReference type="RuleBase" id="RU000304"/>
    </source>
</evidence>
<comment type="caution">
    <text evidence="12">The sequence shown here is derived from an EMBL/GenBank/DDBJ whole genome shotgun (WGS) entry which is preliminary data.</text>
</comment>
<evidence type="ECO:0000256" key="3">
    <source>
        <dbReference type="ARBA" id="ARBA00022679"/>
    </source>
</evidence>
<protein>
    <recommendedName>
        <fullName evidence="14">Non-specific serine/threonine protein kinase</fullName>
    </recommendedName>
</protein>
<dbReference type="InterPro" id="IPR017892">
    <property type="entry name" value="Pkinase_C"/>
</dbReference>
<dbReference type="AlphaFoldDB" id="A0A6A5FVM5"/>
<dbReference type="GO" id="GO:0005524">
    <property type="term" value="F:ATP binding"/>
    <property type="evidence" value="ECO:0007669"/>
    <property type="project" value="UniProtKB-UniRule"/>
</dbReference>
<feature type="region of interest" description="Disordered" evidence="9">
    <location>
        <begin position="297"/>
        <end position="356"/>
    </location>
</feature>
<dbReference type="SMART" id="SM00133">
    <property type="entry name" value="S_TK_X"/>
    <property type="match status" value="1"/>
</dbReference>
<dbReference type="CTD" id="9818418"/>
<dbReference type="GO" id="GO:0004674">
    <property type="term" value="F:protein serine/threonine kinase activity"/>
    <property type="evidence" value="ECO:0007669"/>
    <property type="project" value="UniProtKB-KW"/>
</dbReference>
<evidence type="ECO:0000313" key="13">
    <source>
        <dbReference type="Proteomes" id="UP000483820"/>
    </source>
</evidence>
<dbReference type="InterPro" id="IPR008271">
    <property type="entry name" value="Ser/Thr_kinase_AS"/>
</dbReference>
<evidence type="ECO:0000313" key="12">
    <source>
        <dbReference type="EMBL" id="KAF1746668.1"/>
    </source>
</evidence>
<organism evidence="12 13">
    <name type="scientific">Caenorhabditis remanei</name>
    <name type="common">Caenorhabditis vulgaris</name>
    <dbReference type="NCBI Taxonomy" id="31234"/>
    <lineage>
        <taxon>Eukaryota</taxon>
        <taxon>Metazoa</taxon>
        <taxon>Ecdysozoa</taxon>
        <taxon>Nematoda</taxon>
        <taxon>Chromadorea</taxon>
        <taxon>Rhabditida</taxon>
        <taxon>Rhabditina</taxon>
        <taxon>Rhabditomorpha</taxon>
        <taxon>Rhabditoidea</taxon>
        <taxon>Rhabditidae</taxon>
        <taxon>Peloderinae</taxon>
        <taxon>Caenorhabditis</taxon>
    </lineage>
</organism>
<keyword evidence="2" id="KW-0597">Phosphoprotein</keyword>
<evidence type="ECO:0000256" key="6">
    <source>
        <dbReference type="ARBA" id="ARBA00022840"/>
    </source>
</evidence>
<dbReference type="PANTHER" id="PTHR24351">
    <property type="entry name" value="RIBOSOMAL PROTEIN S6 KINASE"/>
    <property type="match status" value="1"/>
</dbReference>
<evidence type="ECO:0008006" key="14">
    <source>
        <dbReference type="Google" id="ProtNLM"/>
    </source>
</evidence>
<dbReference type="Pfam" id="PF00069">
    <property type="entry name" value="Pkinase"/>
    <property type="match status" value="1"/>
</dbReference>
<dbReference type="EMBL" id="WUAV01000006">
    <property type="protein sequence ID" value="KAF1746668.1"/>
    <property type="molecule type" value="Genomic_DNA"/>
</dbReference>
<evidence type="ECO:0000256" key="4">
    <source>
        <dbReference type="ARBA" id="ARBA00022741"/>
    </source>
</evidence>
<evidence type="ECO:0000259" key="10">
    <source>
        <dbReference type="PROSITE" id="PS50011"/>
    </source>
</evidence>
<dbReference type="InterPro" id="IPR011009">
    <property type="entry name" value="Kinase-like_dom_sf"/>
</dbReference>
<feature type="compositionally biased region" description="Polar residues" evidence="9">
    <location>
        <begin position="346"/>
        <end position="356"/>
    </location>
</feature>
<sequence length="356" mass="40374">MEPGSFELLKVVGRGAYGKVYQARRKNDGQLVALKVVTKPTKPIEVKHMDDERKVLETVNSPFLCEMLHCFETNDKLYLALEFLSGGELFTLLNKKRRLDEEATKFYVAEITLALEHLHDSAVIYRDLKPDNVMLDPKGHVKLTDFGLSKSNVPRGELTSTFCGTMEYMAPEIFSQAAYGHSIDIWALGVVMYDMLTGGPPFHGNNKTELVEHIQNGKVKLPSNLSVDGKFLLKRMINRKPEKRITTDEMKKHAFFRSINWSKLESRDIDPPFKPNLINSEDVSNFDKCFTRLSPIESPTKDMNTEKPIHQENEPFANFDYNGSPIKENVEVETKSKSNAVRKLAVSNSQTDQEAG</sequence>
<gene>
    <name evidence="12" type="ORF">GCK72_023125</name>
</gene>
<evidence type="ECO:0000256" key="9">
    <source>
        <dbReference type="SAM" id="MobiDB-lite"/>
    </source>
</evidence>
<dbReference type="InterPro" id="IPR000719">
    <property type="entry name" value="Prot_kinase_dom"/>
</dbReference>
<evidence type="ECO:0000256" key="2">
    <source>
        <dbReference type="ARBA" id="ARBA00022553"/>
    </source>
</evidence>
<feature type="domain" description="AGC-kinase C-terminal" evidence="11">
    <location>
        <begin position="257"/>
        <end position="331"/>
    </location>
</feature>
<evidence type="ECO:0000256" key="7">
    <source>
        <dbReference type="PROSITE-ProRule" id="PRU10141"/>
    </source>
</evidence>
<dbReference type="SMART" id="SM00220">
    <property type="entry name" value="S_TKc"/>
    <property type="match status" value="1"/>
</dbReference>
<dbReference type="InterPro" id="IPR017441">
    <property type="entry name" value="Protein_kinase_ATP_BS"/>
</dbReference>
<evidence type="ECO:0000259" key="11">
    <source>
        <dbReference type="PROSITE" id="PS51285"/>
    </source>
</evidence>
<accession>A0A6A5FVM5</accession>
<feature type="domain" description="Protein kinase" evidence="10">
    <location>
        <begin position="6"/>
        <end position="256"/>
    </location>
</feature>
<keyword evidence="4 7" id="KW-0547">Nucleotide-binding</keyword>
<dbReference type="RefSeq" id="XP_003103293.2">
    <property type="nucleotide sequence ID" value="XM_003103245.2"/>
</dbReference>
<evidence type="ECO:0000256" key="5">
    <source>
        <dbReference type="ARBA" id="ARBA00022777"/>
    </source>
</evidence>
<comment type="similarity">
    <text evidence="8">Belongs to the protein kinase superfamily.</text>
</comment>
<dbReference type="FunFam" id="1.10.510.10:FF:000008">
    <property type="entry name" value="Non-specific serine/threonine protein kinase"/>
    <property type="match status" value="1"/>
</dbReference>
<proteinExistence type="inferred from homology"/>
<feature type="binding site" evidence="7">
    <location>
        <position position="35"/>
    </location>
    <ligand>
        <name>ATP</name>
        <dbReference type="ChEBI" id="CHEBI:30616"/>
    </ligand>
</feature>
<feature type="compositionally biased region" description="Basic and acidic residues" evidence="9">
    <location>
        <begin position="299"/>
        <end position="313"/>
    </location>
</feature>
<dbReference type="PROSITE" id="PS51285">
    <property type="entry name" value="AGC_KINASE_CTER"/>
    <property type="match status" value="1"/>
</dbReference>
<dbReference type="InterPro" id="IPR000961">
    <property type="entry name" value="AGC-kinase_C"/>
</dbReference>
<name>A0A6A5FVM5_CAERE</name>
<dbReference type="KEGG" id="crq:GCK72_023125"/>
<dbReference type="PROSITE" id="PS00108">
    <property type="entry name" value="PROTEIN_KINASE_ST"/>
    <property type="match status" value="1"/>
</dbReference>